<sequence>MPFVHLQVQSAYSLLNSAAKLDKLVQRAKELQFNALAITDFHVMYGAIAFYKLCQKYGVKPVIGLTASIKGDHEESTPSYPLILLAENNQGYQNLLKISSVLQTKSPEGLPEKWLKRYSNGLVAITPGVSGLVEQLLLQREEEQAILTIKNYQSIFGRNSFYVGIQNHQSSEGKLLLDSLVRMSKLTEVPLVVTNDVKYIEKDDAFAHRCVLAIKNGTKLSEDNHDSEQGSEYYLKPATEMVSLFENYPDALENTLNIAKRCNVTLELGTTHLPSYPTPENTPADEYLERLCYDGLKQRFQQPEDTYYKRLTYELDIIKKMKFSDYFLIVWDFMKYAHEKGILTGPGRGSAAGSLISYILKITDVDPVKHRLLFERFLNPERISMPDIDIDFPDNRRDEVIDYVANKYGKLHVAQIITFGTLAAKASIRDIGRVMGVSGKDADFLSKQIPSRPGITLQEAVKESANLRKALDENELLAKIFHTAMKIEGLPRHVSTHAAGVVLSEQPLTEVIPIQDGQNGIYLTQYSMDFLEDIGLLKMDFLGLRNLTLIDAIKHSVEKAKGIKIDFSKESYEDSKTFELLSKGDTTGVFQLESEGMRSVLRRLKPTNLEDIVAVNALFRPGPMENIPSFISRKHKEETVHYLHSDLEPILKTTHGVIVYQEQIMEIASTMAGFSLGEADLLRRAVGKKKKEILDKERDHFVAGCIAKGYREQIAHNVYDLIVKFANYGFNRSHAVAYSMVAYQLAYLKAHYPLYFMAALLTSVNGNDDKIAQYVREAKQMQLIILPPSINESAYPFLVEKEAIRYSLAAIKNVGVAAIKEIFHARKNKRFADLFDFCVRVSTKAVNRRTLESLVFSGAMDEFNVDRATLLASLDVALEHSELFSSDEDNQFDLFLEEELTLKPKYVEVEAFKIEDKLKFEKEALGFYFSSHPVAPLRPALQQLGAKSIIDLSQQIARKVKTAGFITAFKTIRTKKGEVMAFLEIGDESGEVEAVIFPTTYTKHSELLKQGVILLFEGKMESRDDRKQLIIQHVQPPSNLSVPSPKTKLFLKIDERSLTEGKLHQVKLKIKEFKGSTPVYLYYEEEKKTVQLQGDYLVFPTTNCLNQLKDVLGEANVVLKEE</sequence>
<dbReference type="CDD" id="cd04485">
    <property type="entry name" value="DnaE_OBF"/>
    <property type="match status" value="1"/>
</dbReference>
<evidence type="ECO:0000256" key="10">
    <source>
        <dbReference type="ARBA" id="ARBA00049244"/>
    </source>
</evidence>
<evidence type="ECO:0000259" key="11">
    <source>
        <dbReference type="SMART" id="SM00481"/>
    </source>
</evidence>
<dbReference type="RefSeq" id="WP_378930061.1">
    <property type="nucleotide sequence ID" value="NZ_JBHLVO010000001.1"/>
</dbReference>
<dbReference type="NCBIfam" id="TIGR00594">
    <property type="entry name" value="polc"/>
    <property type="match status" value="1"/>
</dbReference>
<comment type="function">
    <text evidence="9">DNA polymerase III is a complex, multichain enzyme responsible for most of the replicative synthesis in bacteria. This DNA polymerase also exhibits 3' to 5' exonuclease activity. The alpha chain is the DNA polymerase.</text>
</comment>
<dbReference type="NCBIfam" id="NF005298">
    <property type="entry name" value="PRK06826.1"/>
    <property type="match status" value="1"/>
</dbReference>
<dbReference type="NCBIfam" id="NF004226">
    <property type="entry name" value="PRK05673.1"/>
    <property type="match status" value="1"/>
</dbReference>
<keyword evidence="7" id="KW-0235">DNA replication</keyword>
<dbReference type="Pfam" id="PF17657">
    <property type="entry name" value="DNA_pol3_finger"/>
    <property type="match status" value="1"/>
</dbReference>
<dbReference type="InterPro" id="IPR011708">
    <property type="entry name" value="DNA_pol3_alpha_NTPase_dom"/>
</dbReference>
<dbReference type="InterPro" id="IPR004365">
    <property type="entry name" value="NA-bd_OB_tRNA"/>
</dbReference>
<dbReference type="PANTHER" id="PTHR32294:SF0">
    <property type="entry name" value="DNA POLYMERASE III SUBUNIT ALPHA"/>
    <property type="match status" value="1"/>
</dbReference>
<proteinExistence type="inferred from homology"/>
<comment type="catalytic activity">
    <reaction evidence="10">
        <text>DNA(n) + a 2'-deoxyribonucleoside 5'-triphosphate = DNA(n+1) + diphosphate</text>
        <dbReference type="Rhea" id="RHEA:22508"/>
        <dbReference type="Rhea" id="RHEA-COMP:17339"/>
        <dbReference type="Rhea" id="RHEA-COMP:17340"/>
        <dbReference type="ChEBI" id="CHEBI:33019"/>
        <dbReference type="ChEBI" id="CHEBI:61560"/>
        <dbReference type="ChEBI" id="CHEBI:173112"/>
        <dbReference type="EC" id="2.7.7.7"/>
    </reaction>
</comment>
<dbReference type="Pfam" id="PF02811">
    <property type="entry name" value="PHP"/>
    <property type="match status" value="1"/>
</dbReference>
<evidence type="ECO:0000256" key="2">
    <source>
        <dbReference type="ARBA" id="ARBA00009496"/>
    </source>
</evidence>
<dbReference type="InterPro" id="IPR004805">
    <property type="entry name" value="DnaE2/DnaE/PolC"/>
</dbReference>
<dbReference type="Pfam" id="PF14579">
    <property type="entry name" value="HHH_6"/>
    <property type="match status" value="1"/>
</dbReference>
<keyword evidence="8" id="KW-0239">DNA-directed DNA polymerase</keyword>
<dbReference type="InterPro" id="IPR029460">
    <property type="entry name" value="DNAPol_HHH"/>
</dbReference>
<dbReference type="PANTHER" id="PTHR32294">
    <property type="entry name" value="DNA POLYMERASE III SUBUNIT ALPHA"/>
    <property type="match status" value="1"/>
</dbReference>
<keyword evidence="6 12" id="KW-0548">Nucleotidyltransferase</keyword>
<dbReference type="InterPro" id="IPR040982">
    <property type="entry name" value="DNA_pol3_finger"/>
</dbReference>
<dbReference type="SUPFAM" id="SSF89550">
    <property type="entry name" value="PHP domain-like"/>
    <property type="match status" value="1"/>
</dbReference>
<comment type="similarity">
    <text evidence="2">Belongs to the DNA polymerase type-C family. DnaE subfamily.</text>
</comment>
<protein>
    <recommendedName>
        <fullName evidence="4">DNA polymerase III subunit alpha</fullName>
        <ecNumber evidence="3">2.7.7.7</ecNumber>
    </recommendedName>
</protein>
<dbReference type="InterPro" id="IPR004013">
    <property type="entry name" value="PHP_dom"/>
</dbReference>
<evidence type="ECO:0000256" key="8">
    <source>
        <dbReference type="ARBA" id="ARBA00022932"/>
    </source>
</evidence>
<dbReference type="Gene3D" id="1.10.150.870">
    <property type="match status" value="1"/>
</dbReference>
<evidence type="ECO:0000256" key="3">
    <source>
        <dbReference type="ARBA" id="ARBA00012417"/>
    </source>
</evidence>
<evidence type="ECO:0000313" key="13">
    <source>
        <dbReference type="Proteomes" id="UP001589854"/>
    </source>
</evidence>
<evidence type="ECO:0000256" key="9">
    <source>
        <dbReference type="ARBA" id="ARBA00025611"/>
    </source>
</evidence>
<evidence type="ECO:0000256" key="7">
    <source>
        <dbReference type="ARBA" id="ARBA00022705"/>
    </source>
</evidence>
<comment type="caution">
    <text evidence="12">The sequence shown here is derived from an EMBL/GenBank/DDBJ whole genome shotgun (WGS) entry which is preliminary data.</text>
</comment>
<organism evidence="12 13">
    <name type="scientific">Metabacillus herbersteinensis</name>
    <dbReference type="NCBI Taxonomy" id="283816"/>
    <lineage>
        <taxon>Bacteria</taxon>
        <taxon>Bacillati</taxon>
        <taxon>Bacillota</taxon>
        <taxon>Bacilli</taxon>
        <taxon>Bacillales</taxon>
        <taxon>Bacillaceae</taxon>
        <taxon>Metabacillus</taxon>
    </lineage>
</organism>
<dbReference type="Gene3D" id="1.10.10.1600">
    <property type="entry name" value="Bacterial DNA polymerase III alpha subunit, thumb domain"/>
    <property type="match status" value="1"/>
</dbReference>
<evidence type="ECO:0000256" key="4">
    <source>
        <dbReference type="ARBA" id="ARBA00019114"/>
    </source>
</evidence>
<evidence type="ECO:0000256" key="5">
    <source>
        <dbReference type="ARBA" id="ARBA00022679"/>
    </source>
</evidence>
<dbReference type="InterPro" id="IPR041931">
    <property type="entry name" value="DNA_pol3_alpha_thumb_dom"/>
</dbReference>
<evidence type="ECO:0000256" key="1">
    <source>
        <dbReference type="ARBA" id="ARBA00004496"/>
    </source>
</evidence>
<reference evidence="12 13" key="1">
    <citation type="submission" date="2024-09" db="EMBL/GenBank/DDBJ databases">
        <authorList>
            <person name="Sun Q."/>
            <person name="Mori K."/>
        </authorList>
    </citation>
    <scope>NUCLEOTIDE SEQUENCE [LARGE SCALE GENOMIC DNA]</scope>
    <source>
        <strain evidence="12 13">CCM 7228</strain>
    </source>
</reference>
<dbReference type="Pfam" id="PF01336">
    <property type="entry name" value="tRNA_anti-codon"/>
    <property type="match status" value="1"/>
</dbReference>
<evidence type="ECO:0000256" key="6">
    <source>
        <dbReference type="ARBA" id="ARBA00022695"/>
    </source>
</evidence>
<feature type="domain" description="Polymerase/histidinol phosphatase N-terminal" evidence="11">
    <location>
        <begin position="4"/>
        <end position="71"/>
    </location>
</feature>
<evidence type="ECO:0000313" key="12">
    <source>
        <dbReference type="EMBL" id="MFC0270283.1"/>
    </source>
</evidence>
<dbReference type="InterPro" id="IPR003141">
    <property type="entry name" value="Pol/His_phosphatase_N"/>
</dbReference>
<comment type="subcellular location">
    <subcellularLocation>
        <location evidence="1">Cytoplasm</location>
    </subcellularLocation>
</comment>
<dbReference type="InterPro" id="IPR016195">
    <property type="entry name" value="Pol/histidinol_Pase-like"/>
</dbReference>
<name>A0ABV6G9Y3_9BACI</name>
<dbReference type="EMBL" id="JBHLVO010000001">
    <property type="protein sequence ID" value="MFC0270283.1"/>
    <property type="molecule type" value="Genomic_DNA"/>
</dbReference>
<dbReference type="Gene3D" id="3.20.20.140">
    <property type="entry name" value="Metal-dependent hydrolases"/>
    <property type="match status" value="1"/>
</dbReference>
<accession>A0ABV6G9Y3</accession>
<dbReference type="EC" id="2.7.7.7" evidence="3"/>
<keyword evidence="5 12" id="KW-0808">Transferase</keyword>
<dbReference type="GO" id="GO:0003887">
    <property type="term" value="F:DNA-directed DNA polymerase activity"/>
    <property type="evidence" value="ECO:0007669"/>
    <property type="project" value="UniProtKB-EC"/>
</dbReference>
<dbReference type="Proteomes" id="UP001589854">
    <property type="component" value="Unassembled WGS sequence"/>
</dbReference>
<keyword evidence="13" id="KW-1185">Reference proteome</keyword>
<dbReference type="Pfam" id="PF07733">
    <property type="entry name" value="DNA_pol3_alpha"/>
    <property type="match status" value="1"/>
</dbReference>
<dbReference type="SMART" id="SM00481">
    <property type="entry name" value="POLIIIAc"/>
    <property type="match status" value="1"/>
</dbReference>
<gene>
    <name evidence="12" type="primary">dnaE</name>
    <name evidence="12" type="ORF">ACFFIX_02255</name>
</gene>